<dbReference type="KEGG" id="tput:QJT81_12365"/>
<proteinExistence type="predicted"/>
<dbReference type="Proteomes" id="UP001301326">
    <property type="component" value="Chromosome"/>
</dbReference>
<gene>
    <name evidence="1" type="ORF">QJT81_12365</name>
</gene>
<reference evidence="1" key="2">
    <citation type="submission" date="2023-04" db="EMBL/GenBank/DDBJ databases">
        <authorList>
            <person name="Beletskiy A.V."/>
            <person name="Mardanov A.V."/>
            <person name="Ravin N.V."/>
        </authorList>
    </citation>
    <scope>NUCLEOTIDE SEQUENCE</scope>
    <source>
        <strain evidence="1">GKL-02</strain>
    </source>
</reference>
<reference evidence="1" key="1">
    <citation type="journal article" date="2023" name="Int. J. Mol. Sci.">
        <title>Metagenomics Revealed a New Genus 'Candidatus Thiocaldithrix dubininis' gen. nov., sp. nov. and a New Species 'Candidatus Thiothrix putei' sp. nov. in the Family Thiotrichaceae, Some Members of Which Have Traits of Both Na+- and H+-Motive Energetics.</title>
        <authorList>
            <person name="Ravin N.V."/>
            <person name="Muntyan M.S."/>
            <person name="Smolyakov D.D."/>
            <person name="Rudenko T.S."/>
            <person name="Beletsky A.V."/>
            <person name="Mardanov A.V."/>
            <person name="Grabovich M.Y."/>
        </authorList>
    </citation>
    <scope>NUCLEOTIDE SEQUENCE</scope>
    <source>
        <strain evidence="1">GKL-02</strain>
    </source>
</reference>
<sequence>METLNQIEKLLDTAKTVAALNDIIGVDKNTTVLLLKEYCTDNNLPELATMLERIEKTLPSRNTIGAEKIGDKLYYKISELAAMYNLDAPTLNSLLVKAGLQKQVSHSKYGKTFFRTAAGIDYSKRENRETYAILLWLEDVMKLLEVQQ</sequence>
<accession>A0AA95HCW4</accession>
<protein>
    <submittedName>
        <fullName evidence="1">Uncharacterized protein</fullName>
    </submittedName>
</protein>
<dbReference type="EMBL" id="CP124756">
    <property type="protein sequence ID" value="WGZ92659.1"/>
    <property type="molecule type" value="Genomic_DNA"/>
</dbReference>
<name>A0AA95HCW4_9GAMM</name>
<organism evidence="1">
    <name type="scientific">Candidatus Thiothrix putei</name>
    <dbReference type="NCBI Taxonomy" id="3080811"/>
    <lineage>
        <taxon>Bacteria</taxon>
        <taxon>Pseudomonadati</taxon>
        <taxon>Pseudomonadota</taxon>
        <taxon>Gammaproteobacteria</taxon>
        <taxon>Thiotrichales</taxon>
        <taxon>Thiotrichaceae</taxon>
        <taxon>Thiothrix</taxon>
    </lineage>
</organism>
<evidence type="ECO:0000313" key="1">
    <source>
        <dbReference type="EMBL" id="WGZ92659.1"/>
    </source>
</evidence>
<dbReference type="AlphaFoldDB" id="A0AA95HCW4"/>